<sequence>MIGLKKGKWHNWKKRRHFMSEFDDIVKKKVLSYHSVAGGDINEAFQIQTEDGTFFVKMNTISNLDMFIQERKGIEAMAACHVIGTPHILQSGTTNHHSYLLMDYIESGKRIESYWQVFAQQLANMHRTFVGNQFGFSSNNYIGSTPQINTFCDSWITFFKDYRLRPMLNRNKENLYASDIQRLSKIMDHLDEILIEPEQPSLVHGDLWSGNVMTGKDGKAWLIDPACYYGDAEVDIAMTELFGGFPQTFYTTYRQYGCLRSGYEKRKNVYNLYHLLNHLYLFGYGYYGSVLHCIEKIERSW</sequence>
<evidence type="ECO:0000313" key="3">
    <source>
        <dbReference type="Proteomes" id="UP000276568"/>
    </source>
</evidence>
<keyword evidence="1 2" id="KW-0418">Kinase</keyword>
<dbReference type="AlphaFoldDB" id="A0A3N0HZN7"/>
<organism evidence="2 3">
    <name type="scientific">Absicoccus porci</name>
    <dbReference type="NCBI Taxonomy" id="2486576"/>
    <lineage>
        <taxon>Bacteria</taxon>
        <taxon>Bacillati</taxon>
        <taxon>Bacillota</taxon>
        <taxon>Erysipelotrichia</taxon>
        <taxon>Erysipelotrichales</taxon>
        <taxon>Erysipelotrichaceae</taxon>
        <taxon>Absicoccus</taxon>
    </lineage>
</organism>
<dbReference type="EMBL" id="RJQC01000002">
    <property type="protein sequence ID" value="RNM30117.1"/>
    <property type="molecule type" value="Genomic_DNA"/>
</dbReference>
<name>A0A3N0HZN7_9FIRM</name>
<reference evidence="2 3" key="1">
    <citation type="submission" date="2018-11" db="EMBL/GenBank/DDBJ databases">
        <title>Clostridium sp. nov., a member of the family Erysipelotrichaceae isolated from pig faeces.</title>
        <authorList>
            <person name="Chang Y.-H."/>
        </authorList>
    </citation>
    <scope>NUCLEOTIDE SEQUENCE [LARGE SCALE GENOMIC DNA]</scope>
    <source>
        <strain evidence="2 3">YH-panp20</strain>
    </source>
</reference>
<dbReference type="Gene3D" id="3.90.1200.10">
    <property type="match status" value="1"/>
</dbReference>
<dbReference type="Pfam" id="PF03881">
    <property type="entry name" value="Fructosamin_kin"/>
    <property type="match status" value="1"/>
</dbReference>
<dbReference type="InterPro" id="IPR011009">
    <property type="entry name" value="Kinase-like_dom_sf"/>
</dbReference>
<evidence type="ECO:0000256" key="1">
    <source>
        <dbReference type="PIRNR" id="PIRNR006221"/>
    </source>
</evidence>
<evidence type="ECO:0000313" key="2">
    <source>
        <dbReference type="EMBL" id="RNM30117.1"/>
    </source>
</evidence>
<protein>
    <submittedName>
        <fullName evidence="2">Fructosamine kinase</fullName>
    </submittedName>
</protein>
<dbReference type="PANTHER" id="PTHR12149">
    <property type="entry name" value="FRUCTOSAMINE 3 KINASE-RELATED PROTEIN"/>
    <property type="match status" value="1"/>
</dbReference>
<keyword evidence="1" id="KW-0808">Transferase</keyword>
<dbReference type="SUPFAM" id="SSF56112">
    <property type="entry name" value="Protein kinase-like (PK-like)"/>
    <property type="match status" value="1"/>
</dbReference>
<proteinExistence type="inferred from homology"/>
<gene>
    <name evidence="2" type="ORF">EDX97_04755</name>
</gene>
<comment type="caution">
    <text evidence="2">The sequence shown here is derived from an EMBL/GenBank/DDBJ whole genome shotgun (WGS) entry which is preliminary data.</text>
</comment>
<dbReference type="OrthoDB" id="5291879at2"/>
<dbReference type="GO" id="GO:0016301">
    <property type="term" value="F:kinase activity"/>
    <property type="evidence" value="ECO:0007669"/>
    <property type="project" value="UniProtKB-UniRule"/>
</dbReference>
<dbReference type="InterPro" id="IPR016477">
    <property type="entry name" value="Fructo-/Ketosamine-3-kinase"/>
</dbReference>
<dbReference type="Gene3D" id="3.30.200.20">
    <property type="entry name" value="Phosphorylase Kinase, domain 1"/>
    <property type="match status" value="1"/>
</dbReference>
<keyword evidence="3" id="KW-1185">Reference proteome</keyword>
<dbReference type="Proteomes" id="UP000276568">
    <property type="component" value="Unassembled WGS sequence"/>
</dbReference>
<accession>A0A3N0HZN7</accession>
<dbReference type="PANTHER" id="PTHR12149:SF8">
    <property type="entry name" value="PROTEIN-RIBULOSAMINE 3-KINASE"/>
    <property type="match status" value="1"/>
</dbReference>
<comment type="similarity">
    <text evidence="1">Belongs to the fructosamine kinase family.</text>
</comment>
<dbReference type="PIRSF" id="PIRSF006221">
    <property type="entry name" value="Ketosamine-3-kinase"/>
    <property type="match status" value="1"/>
</dbReference>